<dbReference type="Proteomes" id="UP001498771">
    <property type="component" value="Unassembled WGS sequence"/>
</dbReference>
<comment type="caution">
    <text evidence="2">The sequence shown here is derived from an EMBL/GenBank/DDBJ whole genome shotgun (WGS) entry which is preliminary data.</text>
</comment>
<reference evidence="2 3" key="1">
    <citation type="submission" date="2024-03" db="EMBL/GenBank/DDBJ databases">
        <title>Genome-scale model development and genomic sequencing of the oleaginous clade Lipomyces.</title>
        <authorList>
            <consortium name="Lawrence Berkeley National Laboratory"/>
            <person name="Czajka J.J."/>
            <person name="Han Y."/>
            <person name="Kim J."/>
            <person name="Mondo S.J."/>
            <person name="Hofstad B.A."/>
            <person name="Robles A."/>
            <person name="Haridas S."/>
            <person name="Riley R."/>
            <person name="LaButti K."/>
            <person name="Pangilinan J."/>
            <person name="Andreopoulos W."/>
            <person name="Lipzen A."/>
            <person name="Yan J."/>
            <person name="Wang M."/>
            <person name="Ng V."/>
            <person name="Grigoriev I.V."/>
            <person name="Spatafora J.W."/>
            <person name="Magnuson J.K."/>
            <person name="Baker S.E."/>
            <person name="Pomraning K.R."/>
        </authorList>
    </citation>
    <scope>NUCLEOTIDE SEQUENCE [LARGE SCALE GENOMIC DNA]</scope>
    <source>
        <strain evidence="2 3">Phaff 52-87</strain>
    </source>
</reference>
<organism evidence="2 3">
    <name type="scientific">Myxozyma melibiosi</name>
    <dbReference type="NCBI Taxonomy" id="54550"/>
    <lineage>
        <taxon>Eukaryota</taxon>
        <taxon>Fungi</taxon>
        <taxon>Dikarya</taxon>
        <taxon>Ascomycota</taxon>
        <taxon>Saccharomycotina</taxon>
        <taxon>Lipomycetes</taxon>
        <taxon>Lipomycetales</taxon>
        <taxon>Lipomycetaceae</taxon>
        <taxon>Myxozyma</taxon>
    </lineage>
</organism>
<feature type="region of interest" description="Disordered" evidence="1">
    <location>
        <begin position="121"/>
        <end position="201"/>
    </location>
</feature>
<feature type="compositionally biased region" description="Low complexity" evidence="1">
    <location>
        <begin position="131"/>
        <end position="167"/>
    </location>
</feature>
<evidence type="ECO:0000256" key="1">
    <source>
        <dbReference type="SAM" id="MobiDB-lite"/>
    </source>
</evidence>
<keyword evidence="3" id="KW-1185">Reference proteome</keyword>
<protein>
    <submittedName>
        <fullName evidence="2">Uncharacterized protein</fullName>
    </submittedName>
</protein>
<evidence type="ECO:0000313" key="3">
    <source>
        <dbReference type="Proteomes" id="UP001498771"/>
    </source>
</evidence>
<dbReference type="RefSeq" id="XP_064768958.1">
    <property type="nucleotide sequence ID" value="XM_064912444.1"/>
</dbReference>
<evidence type="ECO:0000313" key="2">
    <source>
        <dbReference type="EMBL" id="KAK7205925.1"/>
    </source>
</evidence>
<dbReference type="GeneID" id="90037956"/>
<accession>A0ABR1F7U0</accession>
<name>A0ABR1F7U0_9ASCO</name>
<dbReference type="EMBL" id="JBBJBU010000004">
    <property type="protein sequence ID" value="KAK7205925.1"/>
    <property type="molecule type" value="Genomic_DNA"/>
</dbReference>
<gene>
    <name evidence="2" type="ORF">BZA70DRAFT_277439</name>
</gene>
<sequence length="666" mass="72817">MEDDKPQSTTFPAFAEQTDAELNGFYRERMRLEQKSQSTFGAVGAKPVTSAVDTGAATANPAMQVAGGLADSFGCMQISTMTTTTVGEMRELLPVVNGECLAGLRAHPVRLLTFAWKFGKAATEDSPTPSPSSTTTTPSSSSTTKSPVTKTSPSPSSSTNSPVTQTPAVSDARRNSISPDRATTSSSDDTDASRVPSSTTSRTIGLSFAQEVKVFINMAPRLSPAEKALSSNHHEVCIESRRGICHRYVHYTSNDCYGELFARFQYIAPTARRFSAIQEMGLITDYDPQILLVAFGEPHWPFLVASGFAQRRKVVVVFDLETKAFGQVSYDLRMFLDTLEDVLHCFPRVQHYGGSGSLQQAPETIACDALSPEVISIVQTSSSEKDDSVGLSDLISFLNLYAYASENESQYLPPDRRAMSTDIRATGFAINPPDNPPSVVARVLSPVAGDVGSCAFVVEVLHGALSRTVQLVFQTRESQKKHVARQFRIRSLVNFEGNQIAALSCGEMAIVELEDARNEFDAEFLNSQSELFIVELNDAVQSPTRRLMKSIDPERLIIQFNFRSLHASVLASYYSRIPFRPNTEVAILNGGKMWYACVAAFEDPANNGMLLVQFLLSRTPPAHRAADFKGVESAQYYPWVGSTVSVKSYAGNDDLWYKGSVFEVIS</sequence>
<proteinExistence type="predicted"/>